<protein>
    <submittedName>
        <fullName evidence="1">Uncharacterized protein</fullName>
    </submittedName>
</protein>
<dbReference type="EMBL" id="VTPC01080675">
    <property type="protein sequence ID" value="KAF2887986.1"/>
    <property type="molecule type" value="Genomic_DNA"/>
</dbReference>
<organism evidence="1 2">
    <name type="scientific">Ignelater luminosus</name>
    <name type="common">Cucubano</name>
    <name type="synonym">Pyrophorus luminosus</name>
    <dbReference type="NCBI Taxonomy" id="2038154"/>
    <lineage>
        <taxon>Eukaryota</taxon>
        <taxon>Metazoa</taxon>
        <taxon>Ecdysozoa</taxon>
        <taxon>Arthropoda</taxon>
        <taxon>Hexapoda</taxon>
        <taxon>Insecta</taxon>
        <taxon>Pterygota</taxon>
        <taxon>Neoptera</taxon>
        <taxon>Endopterygota</taxon>
        <taxon>Coleoptera</taxon>
        <taxon>Polyphaga</taxon>
        <taxon>Elateriformia</taxon>
        <taxon>Elateroidea</taxon>
        <taxon>Elateridae</taxon>
        <taxon>Agrypninae</taxon>
        <taxon>Pyrophorini</taxon>
        <taxon>Ignelater</taxon>
    </lineage>
</organism>
<dbReference type="GO" id="GO:0043171">
    <property type="term" value="P:peptide catabolic process"/>
    <property type="evidence" value="ECO:0007669"/>
    <property type="project" value="TreeGrafter"/>
</dbReference>
<dbReference type="OrthoDB" id="510539at2759"/>
<dbReference type="PANTHER" id="PTHR11533">
    <property type="entry name" value="PROTEASE M1 ZINC METALLOPROTEASE"/>
    <property type="match status" value="1"/>
</dbReference>
<dbReference type="PANTHER" id="PTHR11533:SF290">
    <property type="entry name" value="AMINOPEPTIDASE"/>
    <property type="match status" value="1"/>
</dbReference>
<evidence type="ECO:0000313" key="2">
    <source>
        <dbReference type="Proteomes" id="UP000801492"/>
    </source>
</evidence>
<proteinExistence type="predicted"/>
<name>A0A8K0G6T4_IGNLU</name>
<dbReference type="GO" id="GO:0016020">
    <property type="term" value="C:membrane"/>
    <property type="evidence" value="ECO:0007669"/>
    <property type="project" value="TreeGrafter"/>
</dbReference>
<reference evidence="1" key="1">
    <citation type="submission" date="2019-08" db="EMBL/GenBank/DDBJ databases">
        <title>The genome of the North American firefly Photinus pyralis.</title>
        <authorList>
            <consortium name="Photinus pyralis genome working group"/>
            <person name="Fallon T.R."/>
            <person name="Sander Lower S.E."/>
            <person name="Weng J.-K."/>
        </authorList>
    </citation>
    <scope>NUCLEOTIDE SEQUENCE</scope>
    <source>
        <strain evidence="1">TRF0915ILg1</strain>
        <tissue evidence="1">Whole body</tissue>
    </source>
</reference>
<dbReference type="InterPro" id="IPR050344">
    <property type="entry name" value="Peptidase_M1_aminopeptidases"/>
</dbReference>
<dbReference type="Gene3D" id="3.30.2010.30">
    <property type="match status" value="1"/>
</dbReference>
<dbReference type="SUPFAM" id="SSF55486">
    <property type="entry name" value="Metalloproteases ('zincins'), catalytic domain"/>
    <property type="match status" value="1"/>
</dbReference>
<dbReference type="GO" id="GO:0042277">
    <property type="term" value="F:peptide binding"/>
    <property type="evidence" value="ECO:0007669"/>
    <property type="project" value="TreeGrafter"/>
</dbReference>
<dbReference type="GO" id="GO:0005737">
    <property type="term" value="C:cytoplasm"/>
    <property type="evidence" value="ECO:0007669"/>
    <property type="project" value="TreeGrafter"/>
</dbReference>
<dbReference type="GO" id="GO:0005615">
    <property type="term" value="C:extracellular space"/>
    <property type="evidence" value="ECO:0007669"/>
    <property type="project" value="TreeGrafter"/>
</dbReference>
<dbReference type="AlphaFoldDB" id="A0A8K0G6T4"/>
<comment type="caution">
    <text evidence="1">The sequence shown here is derived from an EMBL/GenBank/DDBJ whole genome shotgun (WGS) entry which is preliminary data.</text>
</comment>
<dbReference type="GO" id="GO:0006508">
    <property type="term" value="P:proteolysis"/>
    <property type="evidence" value="ECO:0007669"/>
    <property type="project" value="TreeGrafter"/>
</dbReference>
<sequence>MPIMTTFTLAFAVCDYDATGKIERQRVYANSEAIKNGEADYALQTGIKSLKLLEEFTGIDFVLDKLDQFSVPNAYFYEHTMENSGLVIYGKIIEKFTEIFN</sequence>
<dbReference type="GO" id="GO:0070006">
    <property type="term" value="F:metalloaminopeptidase activity"/>
    <property type="evidence" value="ECO:0007669"/>
    <property type="project" value="TreeGrafter"/>
</dbReference>
<evidence type="ECO:0000313" key="1">
    <source>
        <dbReference type="EMBL" id="KAF2887986.1"/>
    </source>
</evidence>
<gene>
    <name evidence="1" type="ORF">ILUMI_18187</name>
</gene>
<accession>A0A8K0G6T4</accession>
<dbReference type="Proteomes" id="UP000801492">
    <property type="component" value="Unassembled WGS sequence"/>
</dbReference>
<dbReference type="GO" id="GO:0008270">
    <property type="term" value="F:zinc ion binding"/>
    <property type="evidence" value="ECO:0007669"/>
    <property type="project" value="TreeGrafter"/>
</dbReference>
<keyword evidence="2" id="KW-1185">Reference proteome</keyword>